<dbReference type="GO" id="GO:0006304">
    <property type="term" value="P:DNA modification"/>
    <property type="evidence" value="ECO:0007669"/>
    <property type="project" value="InterPro"/>
</dbReference>
<dbReference type="InterPro" id="IPR050953">
    <property type="entry name" value="N4_N6_ade-DNA_methylase"/>
</dbReference>
<comment type="similarity">
    <text evidence="1">Belongs to the N(4)/N(6)-methyltransferase family.</text>
</comment>
<protein>
    <recommendedName>
        <fullName evidence="2">site-specific DNA-methyltransferase (adenine-specific)</fullName>
        <ecNumber evidence="2">2.1.1.72</ecNumber>
    </recommendedName>
</protein>
<evidence type="ECO:0000313" key="9">
    <source>
        <dbReference type="EMBL" id="SDY62349.1"/>
    </source>
</evidence>
<dbReference type="CDD" id="cd02440">
    <property type="entry name" value="AdoMet_MTases"/>
    <property type="match status" value="1"/>
</dbReference>
<dbReference type="PANTHER" id="PTHR33841:SF5">
    <property type="entry name" value="DNA METHYLASE (MODIFICATION METHYLASE) (METHYLTRANSFERASE)-RELATED"/>
    <property type="match status" value="1"/>
</dbReference>
<dbReference type="RefSeq" id="WP_092733551.1">
    <property type="nucleotide sequence ID" value="NZ_FNPC01000007.1"/>
</dbReference>
<dbReference type="Proteomes" id="UP000199079">
    <property type="component" value="Unassembled WGS sequence"/>
</dbReference>
<evidence type="ECO:0000259" key="8">
    <source>
        <dbReference type="Pfam" id="PF22837"/>
    </source>
</evidence>
<dbReference type="PROSITE" id="PS00092">
    <property type="entry name" value="N6_MTASE"/>
    <property type="match status" value="1"/>
</dbReference>
<accession>A0A1H3LDW9</accession>
<evidence type="ECO:0000256" key="2">
    <source>
        <dbReference type="ARBA" id="ARBA00011900"/>
    </source>
</evidence>
<feature type="domain" description="Type II methyltransferase M.Eco57I C-terminal" evidence="8">
    <location>
        <begin position="261"/>
        <end position="516"/>
    </location>
</feature>
<dbReference type="InterPro" id="IPR029063">
    <property type="entry name" value="SAM-dependent_MTases_sf"/>
</dbReference>
<dbReference type="SUPFAM" id="SSF53335">
    <property type="entry name" value="S-adenosyl-L-methionine-dependent methyltransferases"/>
    <property type="match status" value="1"/>
</dbReference>
<dbReference type="InterPro" id="IPR011639">
    <property type="entry name" value="MethylTrfase_TaqI-like_dom"/>
</dbReference>
<sequence length="546" mass="62701">MESEQDRKLRGGFYTPEPIADFLADWAVQDSTTSVLEPSCGDGNIIASLINRCEELEDPGRKVTGVEFNAQEATKAEERGKKLRDATELEIINEDFFKYCINQTRWKQSEFDAVVGNPPFIRYQDFPEEQRERALEILSGSGLSKTRQMNAWMPFLIGGTQLLSDDGRLAMIVPAALLQVKYAGELREFLIEQFSHLTIITFTELVFDDVLEEVVLVLGERNGKKAAGMNLIELDNVDDLEEYTHKSFDESEVKDVKHSTEKWTLYFLEQDHIDLVRELPNREGIAPVDDFADVNVGVVTGRNAFFLQSQIEEETRGLSDYTRPIVTRSAHLGDGVRFTRDVYQNNISEDRPTRLLDIPETEYEDLPQAVRAYIRLGEWHGYHTGYKTSLRDYWYTVPSTWIPSGFLLRQIHKYPKFVYNETDATCTDTIHRVNYNGPEEDARNFFAATHNSLTWAFSEFIGRSYGGGILELEPNEAEELPIPTKNWDEIDLDRVDDLLRSSGPEAVLEYTDNILLKQGIGLSDNEIQELRDVWKILQERRLNRSH</sequence>
<keyword evidence="5" id="KW-0949">S-adenosyl-L-methionine</keyword>
<dbReference type="AlphaFoldDB" id="A0A1H3LDW9"/>
<name>A0A1H3LDW9_9EURY</name>
<dbReference type="Pfam" id="PF07669">
    <property type="entry name" value="Eco57I"/>
    <property type="match status" value="1"/>
</dbReference>
<evidence type="ECO:0000256" key="6">
    <source>
        <dbReference type="ARBA" id="ARBA00047942"/>
    </source>
</evidence>
<evidence type="ECO:0000313" key="10">
    <source>
        <dbReference type="Proteomes" id="UP000199079"/>
    </source>
</evidence>
<reference evidence="10" key="1">
    <citation type="submission" date="2016-10" db="EMBL/GenBank/DDBJ databases">
        <authorList>
            <person name="Varghese N."/>
            <person name="Submissions S."/>
        </authorList>
    </citation>
    <scope>NUCLEOTIDE SEQUENCE [LARGE SCALE GENOMIC DNA]</scope>
    <source>
        <strain evidence="10">DC30,IBRC 10041,KCTC 4046</strain>
    </source>
</reference>
<comment type="catalytic activity">
    <reaction evidence="6">
        <text>a 2'-deoxyadenosine in DNA + S-adenosyl-L-methionine = an N(6)-methyl-2'-deoxyadenosine in DNA + S-adenosyl-L-homocysteine + H(+)</text>
        <dbReference type="Rhea" id="RHEA:15197"/>
        <dbReference type="Rhea" id="RHEA-COMP:12418"/>
        <dbReference type="Rhea" id="RHEA-COMP:12419"/>
        <dbReference type="ChEBI" id="CHEBI:15378"/>
        <dbReference type="ChEBI" id="CHEBI:57856"/>
        <dbReference type="ChEBI" id="CHEBI:59789"/>
        <dbReference type="ChEBI" id="CHEBI:90615"/>
        <dbReference type="ChEBI" id="CHEBI:90616"/>
        <dbReference type="EC" id="2.1.1.72"/>
    </reaction>
</comment>
<dbReference type="GO" id="GO:0009007">
    <property type="term" value="F:site-specific DNA-methyltransferase (adenine-specific) activity"/>
    <property type="evidence" value="ECO:0007669"/>
    <property type="project" value="UniProtKB-EC"/>
</dbReference>
<evidence type="ECO:0000256" key="4">
    <source>
        <dbReference type="ARBA" id="ARBA00022679"/>
    </source>
</evidence>
<dbReference type="PRINTS" id="PR00507">
    <property type="entry name" value="N12N6MTFRASE"/>
</dbReference>
<evidence type="ECO:0000256" key="1">
    <source>
        <dbReference type="ARBA" id="ARBA00006594"/>
    </source>
</evidence>
<dbReference type="EMBL" id="FNPC01000007">
    <property type="protein sequence ID" value="SDY62349.1"/>
    <property type="molecule type" value="Genomic_DNA"/>
</dbReference>
<dbReference type="GO" id="GO:0003676">
    <property type="term" value="F:nucleic acid binding"/>
    <property type="evidence" value="ECO:0007669"/>
    <property type="project" value="InterPro"/>
</dbReference>
<keyword evidence="3 9" id="KW-0489">Methyltransferase</keyword>
<feature type="domain" description="Type II methyltransferase M.TaqI-like" evidence="7">
    <location>
        <begin position="86"/>
        <end position="206"/>
    </location>
</feature>
<dbReference type="GO" id="GO:0032259">
    <property type="term" value="P:methylation"/>
    <property type="evidence" value="ECO:0007669"/>
    <property type="project" value="UniProtKB-KW"/>
</dbReference>
<dbReference type="Pfam" id="PF22837">
    <property type="entry name" value="M_Eco57I_C"/>
    <property type="match status" value="1"/>
</dbReference>
<organism evidence="9 10">
    <name type="scientific">Halopenitus persicus</name>
    <dbReference type="NCBI Taxonomy" id="1048396"/>
    <lineage>
        <taxon>Archaea</taxon>
        <taxon>Methanobacteriati</taxon>
        <taxon>Methanobacteriota</taxon>
        <taxon>Stenosarchaea group</taxon>
        <taxon>Halobacteria</taxon>
        <taxon>Halobacteriales</taxon>
        <taxon>Haloferacaceae</taxon>
        <taxon>Halopenitus</taxon>
    </lineage>
</organism>
<gene>
    <name evidence="9" type="ORF">SAMN05216564_10734</name>
</gene>
<dbReference type="InterPro" id="IPR054520">
    <property type="entry name" value="M_Eco57I_C"/>
</dbReference>
<dbReference type="PANTHER" id="PTHR33841">
    <property type="entry name" value="DNA METHYLTRANSFERASE YEEA-RELATED"/>
    <property type="match status" value="1"/>
</dbReference>
<dbReference type="InterPro" id="IPR002052">
    <property type="entry name" value="DNA_methylase_N6_adenine_CS"/>
</dbReference>
<dbReference type="EC" id="2.1.1.72" evidence="2"/>
<keyword evidence="4" id="KW-0808">Transferase</keyword>
<evidence type="ECO:0000256" key="3">
    <source>
        <dbReference type="ARBA" id="ARBA00022603"/>
    </source>
</evidence>
<keyword evidence="10" id="KW-1185">Reference proteome</keyword>
<dbReference type="OrthoDB" id="45790at2157"/>
<proteinExistence type="inferred from homology"/>
<evidence type="ECO:0000256" key="5">
    <source>
        <dbReference type="ARBA" id="ARBA00022691"/>
    </source>
</evidence>
<dbReference type="Gene3D" id="3.40.50.150">
    <property type="entry name" value="Vaccinia Virus protein VP39"/>
    <property type="match status" value="1"/>
</dbReference>
<evidence type="ECO:0000259" key="7">
    <source>
        <dbReference type="Pfam" id="PF07669"/>
    </source>
</evidence>